<dbReference type="CDD" id="cd06171">
    <property type="entry name" value="Sigma70_r4"/>
    <property type="match status" value="1"/>
</dbReference>
<dbReference type="PANTHER" id="PTHR30385:SF4">
    <property type="entry name" value="RNA POLYMERASE SIGMA-E FACTOR"/>
    <property type="match status" value="1"/>
</dbReference>
<evidence type="ECO:0000256" key="4">
    <source>
        <dbReference type="ARBA" id="ARBA00023163"/>
    </source>
</evidence>
<dbReference type="PATRIC" id="fig|1807.14.peg.4675"/>
<evidence type="ECO:0000313" key="9">
    <source>
        <dbReference type="Proteomes" id="UP000036313"/>
    </source>
</evidence>
<dbReference type="AlphaFoldDB" id="A0A0J6VG14"/>
<organism evidence="8 9">
    <name type="scientific">Mycolicibacterium obuense</name>
    <dbReference type="NCBI Taxonomy" id="1807"/>
    <lineage>
        <taxon>Bacteria</taxon>
        <taxon>Bacillati</taxon>
        <taxon>Actinomycetota</taxon>
        <taxon>Actinomycetes</taxon>
        <taxon>Mycobacteriales</taxon>
        <taxon>Mycobacteriaceae</taxon>
        <taxon>Mycolicibacterium</taxon>
    </lineage>
</organism>
<dbReference type="NCBIfam" id="TIGR02937">
    <property type="entry name" value="sigma70-ECF"/>
    <property type="match status" value="1"/>
</dbReference>
<keyword evidence="1" id="KW-0805">Transcription regulation</keyword>
<keyword evidence="4" id="KW-0804">Transcription</keyword>
<dbReference type="EMBL" id="JYNU01000057">
    <property type="protein sequence ID" value="KMO69219.1"/>
    <property type="molecule type" value="Genomic_DNA"/>
</dbReference>
<dbReference type="SUPFAM" id="SSF88946">
    <property type="entry name" value="Sigma2 domain of RNA polymerase sigma factors"/>
    <property type="match status" value="1"/>
</dbReference>
<accession>A0A0J6VG14</accession>
<evidence type="ECO:0000259" key="6">
    <source>
        <dbReference type="Pfam" id="PF04542"/>
    </source>
</evidence>
<evidence type="ECO:0000256" key="2">
    <source>
        <dbReference type="ARBA" id="ARBA00023082"/>
    </source>
</evidence>
<evidence type="ECO:0000313" key="8">
    <source>
        <dbReference type="EMBL" id="KMO69219.1"/>
    </source>
</evidence>
<dbReference type="Pfam" id="PF04545">
    <property type="entry name" value="Sigma70_r4"/>
    <property type="match status" value="1"/>
</dbReference>
<keyword evidence="2" id="KW-0731">Sigma factor</keyword>
<feature type="domain" description="RNA polymerase sigma-70 region 3" evidence="5">
    <location>
        <begin position="129"/>
        <end position="177"/>
    </location>
</feature>
<dbReference type="Pfam" id="PF04539">
    <property type="entry name" value="Sigma70_r3"/>
    <property type="match status" value="1"/>
</dbReference>
<dbReference type="InterPro" id="IPR013325">
    <property type="entry name" value="RNA_pol_sigma_r2"/>
</dbReference>
<dbReference type="InterPro" id="IPR036388">
    <property type="entry name" value="WH-like_DNA-bd_sf"/>
</dbReference>
<dbReference type="InterPro" id="IPR013324">
    <property type="entry name" value="RNA_pol_sigma_r3/r4-like"/>
</dbReference>
<gene>
    <name evidence="8" type="primary">sigF_3</name>
    <name evidence="8" type="ORF">MOBUDSM44075_04644</name>
</gene>
<dbReference type="InterPro" id="IPR014284">
    <property type="entry name" value="RNA_pol_sigma-70_dom"/>
</dbReference>
<dbReference type="GO" id="GO:0016987">
    <property type="term" value="F:sigma factor activity"/>
    <property type="evidence" value="ECO:0007669"/>
    <property type="project" value="UniProtKB-KW"/>
</dbReference>
<dbReference type="InterPro" id="IPR007627">
    <property type="entry name" value="RNA_pol_sigma70_r2"/>
</dbReference>
<dbReference type="Gene3D" id="1.10.10.10">
    <property type="entry name" value="Winged helix-like DNA-binding domain superfamily/Winged helix DNA-binding domain"/>
    <property type="match status" value="2"/>
</dbReference>
<dbReference type="GO" id="GO:0006352">
    <property type="term" value="P:DNA-templated transcription initiation"/>
    <property type="evidence" value="ECO:0007669"/>
    <property type="project" value="InterPro"/>
</dbReference>
<feature type="domain" description="RNA polymerase sigma-70 region 2" evidence="6">
    <location>
        <begin position="46"/>
        <end position="114"/>
    </location>
</feature>
<dbReference type="SUPFAM" id="SSF88659">
    <property type="entry name" value="Sigma3 and sigma4 domains of RNA polymerase sigma factors"/>
    <property type="match status" value="2"/>
</dbReference>
<evidence type="ECO:0000259" key="7">
    <source>
        <dbReference type="Pfam" id="PF04545"/>
    </source>
</evidence>
<evidence type="ECO:0000259" key="5">
    <source>
        <dbReference type="Pfam" id="PF04539"/>
    </source>
</evidence>
<dbReference type="PANTHER" id="PTHR30385">
    <property type="entry name" value="SIGMA FACTOR F FLAGELLAR"/>
    <property type="match status" value="1"/>
</dbReference>
<dbReference type="RefSeq" id="WP_048424794.1">
    <property type="nucleotide sequence ID" value="NZ_JYNU01000057.1"/>
</dbReference>
<dbReference type="Gene3D" id="1.20.120.1810">
    <property type="match status" value="1"/>
</dbReference>
<dbReference type="NCBIfam" id="TIGR02980">
    <property type="entry name" value="SigBFG"/>
    <property type="match status" value="1"/>
</dbReference>
<dbReference type="InterPro" id="IPR007630">
    <property type="entry name" value="RNA_pol_sigma70_r4"/>
</dbReference>
<dbReference type="InterPro" id="IPR007624">
    <property type="entry name" value="RNA_pol_sigma70_r3"/>
</dbReference>
<evidence type="ECO:0000256" key="3">
    <source>
        <dbReference type="ARBA" id="ARBA00023125"/>
    </source>
</evidence>
<comment type="caution">
    <text evidence="8">The sequence shown here is derived from an EMBL/GenBank/DDBJ whole genome shotgun (WGS) entry which is preliminary data.</text>
</comment>
<dbReference type="GO" id="GO:0003677">
    <property type="term" value="F:DNA binding"/>
    <property type="evidence" value="ECO:0007669"/>
    <property type="project" value="UniProtKB-KW"/>
</dbReference>
<keyword evidence="3" id="KW-0238">DNA-binding</keyword>
<evidence type="ECO:0000256" key="1">
    <source>
        <dbReference type="ARBA" id="ARBA00023015"/>
    </source>
</evidence>
<dbReference type="InterPro" id="IPR014322">
    <property type="entry name" value="RNA_pol_sigma-B/F/G"/>
</dbReference>
<reference evidence="8 9" key="1">
    <citation type="journal article" date="2015" name="Genome Biol. Evol.">
        <title>Characterization of Three Mycobacterium spp. with Potential Use in Bioremediation by Genome Sequencing and Comparative Genomics.</title>
        <authorList>
            <person name="Das S."/>
            <person name="Pettersson B.M."/>
            <person name="Behra P.R."/>
            <person name="Ramesh M."/>
            <person name="Dasgupta S."/>
            <person name="Bhattacharya A."/>
            <person name="Kirsebom L.A."/>
        </authorList>
    </citation>
    <scope>NUCLEOTIDE SEQUENCE [LARGE SCALE GENOMIC DNA]</scope>
    <source>
        <strain evidence="8 9">DSM 44075</strain>
    </source>
</reference>
<dbReference type="Pfam" id="PF04542">
    <property type="entry name" value="Sigma70_r2"/>
    <property type="match status" value="1"/>
</dbReference>
<dbReference type="Proteomes" id="UP000036313">
    <property type="component" value="Unassembled WGS sequence"/>
</dbReference>
<sequence length="270" mass="30208">MTTSVRARAGARAPRPDYAGVTDLCRRLSALDQQSGQYRRQREQIIEKCLPLANNIARRFSNRGEPFDDLVQVARVGLLQALDRFDPDNGADFLAFAVPTMMGEVRRHFRDRGWAMKVPRRLKEVALEMNRSRDDLAQKLQRAPTASEIAVEMGLDREDVVQAQIAASCYTTLSSDAPARAGEEDGYRTLANSFGDVDARLDAILERESAREALAALSERDRLVLNLRFFHHMSQTQIAARLGLSQMHVSRLLARSLASVRDTVTASEHS</sequence>
<proteinExistence type="predicted"/>
<protein>
    <submittedName>
        <fullName evidence="8">RNA polymerase sigma factor SigF</fullName>
    </submittedName>
</protein>
<name>A0A0J6VG14_9MYCO</name>
<feature type="domain" description="RNA polymerase sigma-70 region 4" evidence="7">
    <location>
        <begin position="213"/>
        <end position="261"/>
    </location>
</feature>